<dbReference type="Proteomes" id="UP001283361">
    <property type="component" value="Unassembled WGS sequence"/>
</dbReference>
<evidence type="ECO:0000313" key="2">
    <source>
        <dbReference type="EMBL" id="KAK3797023.1"/>
    </source>
</evidence>
<dbReference type="EMBL" id="JAWDGP010000819">
    <property type="protein sequence ID" value="KAK3797023.1"/>
    <property type="molecule type" value="Genomic_DNA"/>
</dbReference>
<evidence type="ECO:0000256" key="1">
    <source>
        <dbReference type="SAM" id="MobiDB-lite"/>
    </source>
</evidence>
<evidence type="ECO:0000313" key="3">
    <source>
        <dbReference type="Proteomes" id="UP001283361"/>
    </source>
</evidence>
<gene>
    <name evidence="2" type="ORF">RRG08_055079</name>
</gene>
<organism evidence="2 3">
    <name type="scientific">Elysia crispata</name>
    <name type="common">lettuce slug</name>
    <dbReference type="NCBI Taxonomy" id="231223"/>
    <lineage>
        <taxon>Eukaryota</taxon>
        <taxon>Metazoa</taxon>
        <taxon>Spiralia</taxon>
        <taxon>Lophotrochozoa</taxon>
        <taxon>Mollusca</taxon>
        <taxon>Gastropoda</taxon>
        <taxon>Heterobranchia</taxon>
        <taxon>Euthyneura</taxon>
        <taxon>Panpulmonata</taxon>
        <taxon>Sacoglossa</taxon>
        <taxon>Placobranchoidea</taxon>
        <taxon>Plakobranchidae</taxon>
        <taxon>Elysia</taxon>
    </lineage>
</organism>
<proteinExistence type="predicted"/>
<feature type="region of interest" description="Disordered" evidence="1">
    <location>
        <begin position="47"/>
        <end position="91"/>
    </location>
</feature>
<feature type="region of interest" description="Disordered" evidence="1">
    <location>
        <begin position="1"/>
        <end position="24"/>
    </location>
</feature>
<keyword evidence="3" id="KW-1185">Reference proteome</keyword>
<accession>A0AAE1E8R0</accession>
<sequence>MSRDAADGHNAGRPPAQGKMAEFTTISPDEYPYLGLEVALFSASLATSSASEPKNGISGVENDTAKPTSQDVDSPDGKSVKMFSIMPEQML</sequence>
<protein>
    <submittedName>
        <fullName evidence="2">Uncharacterized protein</fullName>
    </submittedName>
</protein>
<dbReference type="AlphaFoldDB" id="A0AAE1E8R0"/>
<comment type="caution">
    <text evidence="2">The sequence shown here is derived from an EMBL/GenBank/DDBJ whole genome shotgun (WGS) entry which is preliminary data.</text>
</comment>
<name>A0AAE1E8R0_9GAST</name>
<reference evidence="2" key="1">
    <citation type="journal article" date="2023" name="G3 (Bethesda)">
        <title>A reference genome for the long-term kleptoplast-retaining sea slug Elysia crispata morphotype clarki.</title>
        <authorList>
            <person name="Eastman K.E."/>
            <person name="Pendleton A.L."/>
            <person name="Shaikh M.A."/>
            <person name="Suttiyut T."/>
            <person name="Ogas R."/>
            <person name="Tomko P."/>
            <person name="Gavelis G."/>
            <person name="Widhalm J.R."/>
            <person name="Wisecaver J.H."/>
        </authorList>
    </citation>
    <scope>NUCLEOTIDE SEQUENCE</scope>
    <source>
        <strain evidence="2">ECLA1</strain>
    </source>
</reference>